<dbReference type="SUPFAM" id="SSF46689">
    <property type="entry name" value="Homeodomain-like"/>
    <property type="match status" value="1"/>
</dbReference>
<reference evidence="5 6" key="1">
    <citation type="submission" date="2019-09" db="EMBL/GenBank/DDBJ databases">
        <authorList>
            <person name="Depoorter E."/>
        </authorList>
    </citation>
    <scope>NUCLEOTIDE SEQUENCE [LARGE SCALE GENOMIC DNA]</scope>
    <source>
        <strain evidence="5">LMG 30113</strain>
    </source>
</reference>
<dbReference type="EMBL" id="CABVQD010000037">
    <property type="protein sequence ID" value="VWC36619.1"/>
    <property type="molecule type" value="Genomic_DNA"/>
</dbReference>
<dbReference type="GO" id="GO:0043565">
    <property type="term" value="F:sequence-specific DNA binding"/>
    <property type="evidence" value="ECO:0007669"/>
    <property type="project" value="InterPro"/>
</dbReference>
<dbReference type="PANTHER" id="PTHR46796:SF6">
    <property type="entry name" value="ARAC SUBFAMILY"/>
    <property type="match status" value="1"/>
</dbReference>
<feature type="domain" description="HTH araC/xylS-type" evidence="4">
    <location>
        <begin position="218"/>
        <end position="317"/>
    </location>
</feature>
<dbReference type="Pfam" id="PF12833">
    <property type="entry name" value="HTH_18"/>
    <property type="match status" value="1"/>
</dbReference>
<dbReference type="PANTHER" id="PTHR46796">
    <property type="entry name" value="HTH-TYPE TRANSCRIPTIONAL ACTIVATOR RHAS-RELATED"/>
    <property type="match status" value="1"/>
</dbReference>
<dbReference type="RefSeq" id="WP_052001621.1">
    <property type="nucleotide sequence ID" value="NZ_CABVQD010000037.1"/>
</dbReference>
<organism evidence="5 6">
    <name type="scientific">Burkholderia paludis</name>
    <dbReference type="NCBI Taxonomy" id="1506587"/>
    <lineage>
        <taxon>Bacteria</taxon>
        <taxon>Pseudomonadati</taxon>
        <taxon>Pseudomonadota</taxon>
        <taxon>Betaproteobacteria</taxon>
        <taxon>Burkholderiales</taxon>
        <taxon>Burkholderiaceae</taxon>
        <taxon>Burkholderia</taxon>
        <taxon>Burkholderia cepacia complex</taxon>
    </lineage>
</organism>
<dbReference type="InterPro" id="IPR035418">
    <property type="entry name" value="AraC-bd_2"/>
</dbReference>
<dbReference type="InterPro" id="IPR018062">
    <property type="entry name" value="HTH_AraC-typ_CS"/>
</dbReference>
<dbReference type="Gene3D" id="1.10.10.60">
    <property type="entry name" value="Homeodomain-like"/>
    <property type="match status" value="1"/>
</dbReference>
<evidence type="ECO:0000313" key="6">
    <source>
        <dbReference type="Proteomes" id="UP000494330"/>
    </source>
</evidence>
<dbReference type="PROSITE" id="PS00041">
    <property type="entry name" value="HTH_ARAC_FAMILY_1"/>
    <property type="match status" value="1"/>
</dbReference>
<keyword evidence="3" id="KW-0804">Transcription</keyword>
<dbReference type="PROSITE" id="PS01124">
    <property type="entry name" value="HTH_ARAC_FAMILY_2"/>
    <property type="match status" value="1"/>
</dbReference>
<dbReference type="SMART" id="SM00342">
    <property type="entry name" value="HTH_ARAC"/>
    <property type="match status" value="1"/>
</dbReference>
<evidence type="ECO:0000259" key="4">
    <source>
        <dbReference type="PROSITE" id="PS01124"/>
    </source>
</evidence>
<dbReference type="Proteomes" id="UP000494330">
    <property type="component" value="Unassembled WGS sequence"/>
</dbReference>
<keyword evidence="1" id="KW-0805">Transcription regulation</keyword>
<keyword evidence="6" id="KW-1185">Reference proteome</keyword>
<sequence length="332" mass="36719">MSQSAFPLTSVDEGDSFEQWHQVTCRNYSVTQCDAQRNQGFRASIIGRDLGDIAICQIASTVSGDSPLCVTRTACDIRQDRRDDFLLWVAQEGEVMFEQHDRSVRLRHGDIMLHDQAYPFSLTFSNTSASTIVRIPRDTLTPWLPGAENLVAMRLPGESALARISSLVVSELYRETSETELSVMTVRRLCAGAMQIWSAAFNEAFQPCLVQSQDARLQRAQRYMSERLHETDMTSASVAAGIGVSTRTLLRLFASLGTTPMRWLWSQRLAASHDVLTCGKARSVTEVALTFGFRDLSHFCRSFKATFGISARVAMLGGNGSDAPDATKTEVG</sequence>
<protein>
    <submittedName>
        <fullName evidence="5">AraC family transcriptional regulator</fullName>
    </submittedName>
</protein>
<dbReference type="GO" id="GO:0003700">
    <property type="term" value="F:DNA-binding transcription factor activity"/>
    <property type="evidence" value="ECO:0007669"/>
    <property type="project" value="InterPro"/>
</dbReference>
<keyword evidence="2" id="KW-0238">DNA-binding</keyword>
<name>A0A6P2RJY9_9BURK</name>
<dbReference type="InterPro" id="IPR018060">
    <property type="entry name" value="HTH_AraC"/>
</dbReference>
<gene>
    <name evidence="5" type="ORF">BPA30113_06617</name>
</gene>
<proteinExistence type="predicted"/>
<evidence type="ECO:0000256" key="2">
    <source>
        <dbReference type="ARBA" id="ARBA00023125"/>
    </source>
</evidence>
<evidence type="ECO:0000313" key="5">
    <source>
        <dbReference type="EMBL" id="VWC36619.1"/>
    </source>
</evidence>
<dbReference type="InterPro" id="IPR050204">
    <property type="entry name" value="AraC_XylS_family_regulators"/>
</dbReference>
<evidence type="ECO:0000256" key="1">
    <source>
        <dbReference type="ARBA" id="ARBA00023015"/>
    </source>
</evidence>
<dbReference type="InterPro" id="IPR009057">
    <property type="entry name" value="Homeodomain-like_sf"/>
</dbReference>
<dbReference type="Pfam" id="PF14525">
    <property type="entry name" value="AraC_binding_2"/>
    <property type="match status" value="1"/>
</dbReference>
<evidence type="ECO:0000256" key="3">
    <source>
        <dbReference type="ARBA" id="ARBA00023163"/>
    </source>
</evidence>
<dbReference type="AlphaFoldDB" id="A0A6P2RJY9"/>
<accession>A0A6P2RJY9</accession>